<keyword evidence="4" id="KW-1185">Reference proteome</keyword>
<reference evidence="2" key="2">
    <citation type="submission" date="2017-04" db="EMBL/GenBank/DDBJ databases">
        <title>Complete Genome Sequences of Twelve Strains of a Stable Defined Moderately Diverse Mouse Microbiota 2 (sDMDMm2).</title>
        <authorList>
            <person name="Uchimura Y."/>
            <person name="Wyss M."/>
            <person name="Brugiroux S."/>
            <person name="Limenitakis J.P."/>
            <person name="Stecher B."/>
            <person name="McCoy K.D."/>
            <person name="Macpherson A.J."/>
        </authorList>
    </citation>
    <scope>NUCLEOTIDE SEQUENCE</scope>
    <source>
        <strain evidence="2">I48</strain>
    </source>
</reference>
<reference evidence="4" key="1">
    <citation type="submission" date="2016-04" db="EMBL/GenBank/DDBJ databases">
        <title>Complete Genome Sequences of Twelve Strains of a Stable Defined Moderately Diverse Mouse Microbiota 2 (sDMDMm2).</title>
        <authorList>
            <person name="Uchimura Y."/>
            <person name="Wyss M."/>
            <person name="Brugiroux S."/>
            <person name="Limenitakis J.P."/>
            <person name="Stecher B."/>
            <person name="McCoy K.D."/>
            <person name="Macpherson A.J."/>
        </authorList>
    </citation>
    <scope>NUCLEOTIDE SEQUENCE [LARGE SCALE GENOMIC DNA]</scope>
    <source>
        <strain evidence="4">I48</strain>
    </source>
</reference>
<feature type="compositionally biased region" description="Acidic residues" evidence="1">
    <location>
        <begin position="356"/>
        <end position="371"/>
    </location>
</feature>
<dbReference type="EMBL" id="SRYX01000003">
    <property type="protein sequence ID" value="TGY40832.1"/>
    <property type="molecule type" value="Genomic_DNA"/>
</dbReference>
<dbReference type="Proteomes" id="UP000092631">
    <property type="component" value="Chromosome"/>
</dbReference>
<name>A0A1C7GVS5_9BACE</name>
<accession>A0A4S2DH31</accession>
<feature type="region of interest" description="Disordered" evidence="1">
    <location>
        <begin position="345"/>
        <end position="377"/>
    </location>
</feature>
<dbReference type="Gene3D" id="3.40.390.70">
    <property type="match status" value="1"/>
</dbReference>
<protein>
    <submittedName>
        <fullName evidence="2">Uncharacterized protein</fullName>
    </submittedName>
</protein>
<dbReference type="KEGG" id="bcae:A4V03_03020"/>
<dbReference type="AlphaFoldDB" id="A0A1C7GVS5"/>
<proteinExistence type="predicted"/>
<reference evidence="3 5" key="3">
    <citation type="submission" date="2019-04" db="EMBL/GenBank/DDBJ databases">
        <title>Microbes associate with the intestines of laboratory mice.</title>
        <authorList>
            <person name="Navarre W."/>
            <person name="Wong E."/>
            <person name="Huang K."/>
            <person name="Tropini C."/>
            <person name="Ng K."/>
            <person name="Yu B."/>
        </authorList>
    </citation>
    <scope>NUCLEOTIDE SEQUENCE [LARGE SCALE GENOMIC DNA]</scope>
    <source>
        <strain evidence="3 5">NM63_1-25</strain>
    </source>
</reference>
<dbReference type="OrthoDB" id="1026295at2"/>
<evidence type="ECO:0000313" key="5">
    <source>
        <dbReference type="Proteomes" id="UP000309566"/>
    </source>
</evidence>
<dbReference type="EMBL" id="CP015401">
    <property type="protein sequence ID" value="ANU56668.1"/>
    <property type="molecule type" value="Genomic_DNA"/>
</dbReference>
<dbReference type="PROSITE" id="PS51257">
    <property type="entry name" value="PROKAR_LIPOPROTEIN"/>
    <property type="match status" value="1"/>
</dbReference>
<evidence type="ECO:0000313" key="2">
    <source>
        <dbReference type="EMBL" id="ANU56668.1"/>
    </source>
</evidence>
<sequence length="377" mass="43599">MITNFKQQRIMKPIYNVWILLFCLTFSSCYDEDIIDPTPDPLALAGGIEFPQGDNPWDNDALEIYKNFGVKLIYKNITEKDLNKNWTNGGLGSSSKIFDNCLNDEMGAFYITFMKDHVFPYLNREVTDRVFPMYWYFIYNYSSHSVILPGTMEFNVALLEHDESQTDCWLTCFWGDAAHCSNIMFGTMTPNDPLKEWKSPIAGNKDSYAIRRFKIIDEIIRTAITRGNIIIPEEEFDAGFDHSTPLIIEEDIESKADANYYLKRGYPGNINSYSADYIKPATNPSTAKETFIGYLQIAMRLTKEEREAKWPSATYPFLSSKFDFVTNYLKKYNIDLEAIAQGPEDWDIKPYPELPELPETDEGDDDDDDDSWPGWDW</sequence>
<evidence type="ECO:0000313" key="4">
    <source>
        <dbReference type="Proteomes" id="UP000092631"/>
    </source>
</evidence>
<evidence type="ECO:0000256" key="1">
    <source>
        <dbReference type="SAM" id="MobiDB-lite"/>
    </source>
</evidence>
<accession>A0A1C7GVS5</accession>
<organism evidence="2 4">
    <name type="scientific">Bacteroides caecimuris</name>
    <dbReference type="NCBI Taxonomy" id="1796613"/>
    <lineage>
        <taxon>Bacteria</taxon>
        <taxon>Pseudomonadati</taxon>
        <taxon>Bacteroidota</taxon>
        <taxon>Bacteroidia</taxon>
        <taxon>Bacteroidales</taxon>
        <taxon>Bacteroidaceae</taxon>
        <taxon>Bacteroides</taxon>
    </lineage>
</organism>
<dbReference type="Proteomes" id="UP000309566">
    <property type="component" value="Unassembled WGS sequence"/>
</dbReference>
<gene>
    <name evidence="2" type="ORF">A4V03_03020</name>
    <name evidence="3" type="ORF">E5353_01300</name>
</gene>
<evidence type="ECO:0000313" key="3">
    <source>
        <dbReference type="EMBL" id="TGY40832.1"/>
    </source>
</evidence>